<dbReference type="PROSITE" id="PS51194">
    <property type="entry name" value="HELICASE_CTER"/>
    <property type="match status" value="1"/>
</dbReference>
<dbReference type="Pfam" id="PF00176">
    <property type="entry name" value="SNF2-rel_dom"/>
    <property type="match status" value="1"/>
</dbReference>
<dbReference type="Pfam" id="PF00271">
    <property type="entry name" value="Helicase_C"/>
    <property type="match status" value="1"/>
</dbReference>
<evidence type="ECO:0000313" key="4">
    <source>
        <dbReference type="EMBL" id="PYE26362.1"/>
    </source>
</evidence>
<comment type="caution">
    <text evidence="4">The sequence shown here is derived from an EMBL/GenBank/DDBJ whole genome shotgun (WGS) entry which is preliminary data.</text>
</comment>
<evidence type="ECO:0000256" key="1">
    <source>
        <dbReference type="ARBA" id="ARBA00022801"/>
    </source>
</evidence>
<feature type="domain" description="Helicase ATP-binding" evidence="2">
    <location>
        <begin position="25"/>
        <end position="188"/>
    </location>
</feature>
<evidence type="ECO:0000313" key="5">
    <source>
        <dbReference type="Proteomes" id="UP000247772"/>
    </source>
</evidence>
<sequence length="499" mass="56847">MALIINKEPKLLPKREAFPYQAEAVEAVRDLPYAAVFHEQGLGKTKIAIDIILYWLQKDAVDTVLLVTKKTLVANWKRELEQHSFLTPRILSSDRNQNFFALNSPVRVLLTHFEAVGLELSRLKLFQKTRRVAAVLDESAKIKNPDTALTKAYFDLAPRFVQRLILTGTPVANRPHDLWAQIYFLDQGASLGSSFEDFQSTVELSNNLSRNELQRDRFEDELAGLWKKIAPFSVRETKDGGRIQLPQKIVESIRCGWEARQRKMYLNIRDETRVSVIQDGSQAVDESPAILKRLLRLVQVASNPRLIDESYNNLPGKWEILQDLVADIVASNEKAIVWTTFTENAEWLASKLANCNAAIIHGKLTIDQRNRNIERFLKRADCKILVATPGAAKEGLTLTVANHVIFFDRGFSLDDYLQSQDRIHRVSQTKTCYVYNLIMEDSVDEWVDALLEAKRAAAQLAQGDISKEVYQMRMSYSFGDVLKKILAIQENDKKGEKDD</sequence>
<organism evidence="4 5">
    <name type="scientific">Paraburkholderia silvatlantica</name>
    <dbReference type="NCBI Taxonomy" id="321895"/>
    <lineage>
        <taxon>Bacteria</taxon>
        <taxon>Pseudomonadati</taxon>
        <taxon>Pseudomonadota</taxon>
        <taxon>Betaproteobacteria</taxon>
        <taxon>Burkholderiales</taxon>
        <taxon>Burkholderiaceae</taxon>
        <taxon>Paraburkholderia</taxon>
    </lineage>
</organism>
<dbReference type="InterPro" id="IPR038718">
    <property type="entry name" value="SNF2-like_sf"/>
</dbReference>
<dbReference type="SUPFAM" id="SSF52540">
    <property type="entry name" value="P-loop containing nucleoside triphosphate hydrolases"/>
    <property type="match status" value="2"/>
</dbReference>
<dbReference type="PANTHER" id="PTHR10799">
    <property type="entry name" value="SNF2/RAD54 HELICASE FAMILY"/>
    <property type="match status" value="1"/>
</dbReference>
<dbReference type="CDD" id="cd18793">
    <property type="entry name" value="SF2_C_SNF"/>
    <property type="match status" value="1"/>
</dbReference>
<keyword evidence="4" id="KW-0067">ATP-binding</keyword>
<dbReference type="SMART" id="SM00487">
    <property type="entry name" value="DEXDc"/>
    <property type="match status" value="1"/>
</dbReference>
<protein>
    <submittedName>
        <fullName evidence="4">Helicase-like protein</fullName>
    </submittedName>
</protein>
<keyword evidence="4" id="KW-0547">Nucleotide-binding</keyword>
<dbReference type="Gene3D" id="3.40.50.300">
    <property type="entry name" value="P-loop containing nucleotide triphosphate hydrolases"/>
    <property type="match status" value="1"/>
</dbReference>
<evidence type="ECO:0000259" key="2">
    <source>
        <dbReference type="PROSITE" id="PS51192"/>
    </source>
</evidence>
<dbReference type="InterPro" id="IPR000330">
    <property type="entry name" value="SNF2_N"/>
</dbReference>
<dbReference type="PROSITE" id="PS51192">
    <property type="entry name" value="HELICASE_ATP_BIND_1"/>
    <property type="match status" value="1"/>
</dbReference>
<feature type="domain" description="Helicase C-terminal" evidence="3">
    <location>
        <begin position="320"/>
        <end position="477"/>
    </location>
</feature>
<gene>
    <name evidence="4" type="ORF">C7410_103281</name>
</gene>
<dbReference type="InterPro" id="IPR014001">
    <property type="entry name" value="Helicase_ATP-bd"/>
</dbReference>
<dbReference type="GO" id="GO:0016787">
    <property type="term" value="F:hydrolase activity"/>
    <property type="evidence" value="ECO:0007669"/>
    <property type="project" value="UniProtKB-KW"/>
</dbReference>
<dbReference type="GO" id="GO:0005524">
    <property type="term" value="F:ATP binding"/>
    <property type="evidence" value="ECO:0007669"/>
    <property type="project" value="InterPro"/>
</dbReference>
<evidence type="ECO:0000259" key="3">
    <source>
        <dbReference type="PROSITE" id="PS51194"/>
    </source>
</evidence>
<keyword evidence="1" id="KW-0378">Hydrolase</keyword>
<dbReference type="Proteomes" id="UP000247772">
    <property type="component" value="Unassembled WGS sequence"/>
</dbReference>
<dbReference type="InterPro" id="IPR027417">
    <property type="entry name" value="P-loop_NTPase"/>
</dbReference>
<dbReference type="EMBL" id="QJSQ01000003">
    <property type="protein sequence ID" value="PYE26362.1"/>
    <property type="molecule type" value="Genomic_DNA"/>
</dbReference>
<dbReference type="GO" id="GO:0004386">
    <property type="term" value="F:helicase activity"/>
    <property type="evidence" value="ECO:0007669"/>
    <property type="project" value="UniProtKB-KW"/>
</dbReference>
<dbReference type="RefSeq" id="WP_220039334.1">
    <property type="nucleotide sequence ID" value="NZ_QJSQ01000003.1"/>
</dbReference>
<dbReference type="AlphaFoldDB" id="A0A2V4U7I5"/>
<keyword evidence="4" id="KW-0347">Helicase</keyword>
<dbReference type="SMART" id="SM00490">
    <property type="entry name" value="HELICc"/>
    <property type="match status" value="1"/>
</dbReference>
<name>A0A2V4U7I5_9BURK</name>
<dbReference type="InterPro" id="IPR049730">
    <property type="entry name" value="SNF2/RAD54-like_C"/>
</dbReference>
<reference evidence="4 5" key="1">
    <citation type="submission" date="2018-06" db="EMBL/GenBank/DDBJ databases">
        <title>Genomic Encyclopedia of Type Strains, Phase IV (KMG-V): Genome sequencing to study the core and pangenomes of soil and plant-associated prokaryotes.</title>
        <authorList>
            <person name="Whitman W."/>
        </authorList>
    </citation>
    <scope>NUCLEOTIDE SEQUENCE [LARGE SCALE GENOMIC DNA]</scope>
    <source>
        <strain evidence="4 5">SRCL-318</strain>
    </source>
</reference>
<dbReference type="Gene3D" id="3.40.50.10810">
    <property type="entry name" value="Tandem AAA-ATPase domain"/>
    <property type="match status" value="1"/>
</dbReference>
<dbReference type="InterPro" id="IPR001650">
    <property type="entry name" value="Helicase_C-like"/>
</dbReference>
<proteinExistence type="predicted"/>
<accession>A0A2V4U7I5</accession>